<dbReference type="EMBL" id="HE580269">
    <property type="protein sequence ID" value="CCD24008.1"/>
    <property type="molecule type" value="Genomic_DNA"/>
</dbReference>
<evidence type="ECO:0000313" key="1">
    <source>
        <dbReference type="EMBL" id="CCD24008.1"/>
    </source>
</evidence>
<dbReference type="OMA" id="TFWSEDY"/>
<accession>G0W897</accession>
<dbReference type="Proteomes" id="UP000000689">
    <property type="component" value="Chromosome 3"/>
</dbReference>
<keyword evidence="2" id="KW-1185">Reference proteome</keyword>
<gene>
    <name evidence="1" type="primary">NDAI0C03480</name>
    <name evidence="1" type="ordered locus">NDAI_0C03480</name>
</gene>
<name>G0W897_NAUDC</name>
<dbReference type="RefSeq" id="XP_003669251.1">
    <property type="nucleotide sequence ID" value="XM_003669203.1"/>
</dbReference>
<dbReference type="OrthoDB" id="2155291at2759"/>
<dbReference type="HOGENOM" id="CLU_356837_0_0_1"/>
<dbReference type="AlphaFoldDB" id="G0W897"/>
<dbReference type="InterPro" id="IPR008936">
    <property type="entry name" value="Rho_GTPase_activation_prot"/>
</dbReference>
<organism evidence="1 2">
    <name type="scientific">Naumovozyma dairenensis (strain ATCC 10597 / BCRC 20456 / CBS 421 / NBRC 0211 / NRRL Y-12639)</name>
    <name type="common">Saccharomyces dairenensis</name>
    <dbReference type="NCBI Taxonomy" id="1071378"/>
    <lineage>
        <taxon>Eukaryota</taxon>
        <taxon>Fungi</taxon>
        <taxon>Dikarya</taxon>
        <taxon>Ascomycota</taxon>
        <taxon>Saccharomycotina</taxon>
        <taxon>Saccharomycetes</taxon>
        <taxon>Saccharomycetales</taxon>
        <taxon>Saccharomycetaceae</taxon>
        <taxon>Naumovozyma</taxon>
    </lineage>
</organism>
<protein>
    <submittedName>
        <fullName evidence="1">Uncharacterized protein</fullName>
    </submittedName>
</protein>
<proteinExistence type="predicted"/>
<dbReference type="GeneID" id="11494753"/>
<dbReference type="eggNOG" id="ENOG502R1XI">
    <property type="taxonomic scope" value="Eukaryota"/>
</dbReference>
<reference evidence="1 2" key="1">
    <citation type="journal article" date="2011" name="Proc. Natl. Acad. Sci. U.S.A.">
        <title>Evolutionary erosion of yeast sex chromosomes by mating-type switching accidents.</title>
        <authorList>
            <person name="Gordon J.L."/>
            <person name="Armisen D."/>
            <person name="Proux-Wera E."/>
            <person name="Oheigeartaigh S.S."/>
            <person name="Byrne K.P."/>
            <person name="Wolfe K.H."/>
        </authorList>
    </citation>
    <scope>NUCLEOTIDE SEQUENCE [LARGE SCALE GENOMIC DNA]</scope>
    <source>
        <strain evidence="2">ATCC 10597 / BCRC 20456 / CBS 421 / NBRC 0211 / NRRL Y-12639</strain>
    </source>
</reference>
<sequence>MSRSESNTENQTRVVKYTLRTTFWSKDYITGINTFLNQIKNDNKILTTQLTTYSNFQNECWSKFIKSLSSSVSTSDGNNPILYLFYKKLSESDIDEVMTVSCLDPLRKVLKRNEEFLWVTENELKTKYDYFIKDFKSTKEAMVECEKRTEMLSNQYKTFPKDIEEVKKQEHDKEDEVQGEDEVGEKIKVNDNREISLERSDTADNSPFNITYPFELDTRLLFQTQVDFFTFLNKLKDTVPVEKRMISIPGLSNDGFQGSTLLHEIKKQDIKIDTSSFNMDRIGQIFIDLNIIQENSLNYFTVSSSRVLFANDSYYHWVGTTFKYITASLTTLTPSSSASSSIIRTNTVGTNSMEETHGRKKKTYGELEHDAIQTTTRSISSWFRKISMADGGEESDTDLLRGQLLQWEHKALKRFCKLEYSRIQLEKAIFENCKKYSALTEDLIATINQTHLAANHSIGGLIKIWDIDDSKRKSNYVHEFYGAKGGYLGFFSRDNCIPFNGWLTNSNHIEKKAFLFGHAIDDNILDSITLILRFIENGNNNQELRSKGYLLKHVYQSWRNDIDLIRVANLRRELLEEFMNNGFDNKKAIEKLTDTNHTNVNILINDWVGLIKLWLLELPNCLFSSSCYDNIMNIKIPITTESINSDSFNWMDELPPYNIKLILEFSKHFGWLTDHQVQGSDVVSDLFYDNMDIPLFHLFIRPLGLREPTHVVKLSPIICELFSNKMIYEKFKEKLKNEIEEKGNIPALNSDKKVVEPEPEVPSIVIKQGEEKKKKKVQSILNSLLKT</sequence>
<dbReference type="SUPFAM" id="SSF48350">
    <property type="entry name" value="GTPase activation domain, GAP"/>
    <property type="match status" value="1"/>
</dbReference>
<evidence type="ECO:0000313" key="2">
    <source>
        <dbReference type="Proteomes" id="UP000000689"/>
    </source>
</evidence>
<dbReference type="Gene3D" id="1.10.555.10">
    <property type="entry name" value="Rho GTPase activation protein"/>
    <property type="match status" value="1"/>
</dbReference>
<dbReference type="KEGG" id="ndi:NDAI_0C03480"/>